<dbReference type="AlphaFoldDB" id="A0A396ZBP4"/>
<comment type="caution">
    <text evidence="1">The sequence shown here is derived from an EMBL/GenBank/DDBJ whole genome shotgun (WGS) entry which is preliminary data.</text>
</comment>
<sequence>MKIQKMKNTFFNDPLDLEKCKMLEKPSDRLLFAPFFDFPNLCPPKHSKSDPILTIPFGKQVAQSTWFWILLKMKKRFFSHG</sequence>
<dbReference type="EMBL" id="QHCT01000001">
    <property type="protein sequence ID" value="RHX91955.1"/>
    <property type="molecule type" value="Genomic_DNA"/>
</dbReference>
<accession>A0A396ZBP4</accession>
<reference evidence="2" key="1">
    <citation type="submission" date="2018-05" db="EMBL/GenBank/DDBJ databases">
        <title>Leptospira yasudae sp. nov. and Leptospira stimsonii sp. nov., two pathogenic species of the genus Leptospira isolated from environmental sources.</title>
        <authorList>
            <person name="Casanovas-Massana A."/>
            <person name="Hamond C."/>
            <person name="Santos L.A."/>
            <person name="Hacker K.P."/>
            <person name="Balassiano I."/>
            <person name="Medeiros M.A."/>
            <person name="Reis M.G."/>
            <person name="Ko A.I."/>
            <person name="Wunder E.A."/>
        </authorList>
    </citation>
    <scope>NUCLEOTIDE SEQUENCE [LARGE SCALE GENOMIC DNA]</scope>
    <source>
        <strain evidence="2">Yale</strain>
    </source>
</reference>
<gene>
    <name evidence="1" type="ORF">DLM75_01600</name>
</gene>
<proteinExistence type="predicted"/>
<name>A0A396ZBP4_9LEPT</name>
<dbReference type="Proteomes" id="UP000265798">
    <property type="component" value="Unassembled WGS sequence"/>
</dbReference>
<protein>
    <submittedName>
        <fullName evidence="1">Uncharacterized protein</fullName>
    </submittedName>
</protein>
<evidence type="ECO:0000313" key="1">
    <source>
        <dbReference type="EMBL" id="RHX91955.1"/>
    </source>
</evidence>
<organism evidence="1 2">
    <name type="scientific">Leptospira stimsonii</name>
    <dbReference type="NCBI Taxonomy" id="2202203"/>
    <lineage>
        <taxon>Bacteria</taxon>
        <taxon>Pseudomonadati</taxon>
        <taxon>Spirochaetota</taxon>
        <taxon>Spirochaetia</taxon>
        <taxon>Leptospirales</taxon>
        <taxon>Leptospiraceae</taxon>
        <taxon>Leptospira</taxon>
    </lineage>
</organism>
<evidence type="ECO:0000313" key="2">
    <source>
        <dbReference type="Proteomes" id="UP000265798"/>
    </source>
</evidence>